<comment type="caution">
    <text evidence="11">The sequence shown here is derived from an EMBL/GenBank/DDBJ whole genome shotgun (WGS) entry which is preliminary data.</text>
</comment>
<feature type="transmembrane region" description="Helical" evidence="9">
    <location>
        <begin position="35"/>
        <end position="55"/>
    </location>
</feature>
<dbReference type="InterPro" id="IPR013525">
    <property type="entry name" value="ABC2_TM"/>
</dbReference>
<dbReference type="PANTHER" id="PTHR30413">
    <property type="entry name" value="INNER MEMBRANE TRANSPORT PERMEASE"/>
    <property type="match status" value="1"/>
</dbReference>
<feature type="transmembrane region" description="Helical" evidence="9">
    <location>
        <begin position="180"/>
        <end position="197"/>
    </location>
</feature>
<comment type="similarity">
    <text evidence="2">Belongs to the ABC-2 integral membrane protein family.</text>
</comment>
<keyword evidence="3" id="KW-0813">Transport</keyword>
<evidence type="ECO:0000256" key="2">
    <source>
        <dbReference type="ARBA" id="ARBA00007783"/>
    </source>
</evidence>
<name>A0ABV4HTU0_9GAMM</name>
<keyword evidence="12" id="KW-1185">Reference proteome</keyword>
<feature type="transmembrane region" description="Helical" evidence="9">
    <location>
        <begin position="112"/>
        <end position="133"/>
    </location>
</feature>
<dbReference type="Pfam" id="PF01061">
    <property type="entry name" value="ABC2_membrane"/>
    <property type="match status" value="1"/>
</dbReference>
<dbReference type="RefSeq" id="WP_370563680.1">
    <property type="nucleotide sequence ID" value="NZ_JBFWIB010000004.1"/>
</dbReference>
<feature type="transmembrane region" description="Helical" evidence="9">
    <location>
        <begin position="145"/>
        <end position="168"/>
    </location>
</feature>
<evidence type="ECO:0000256" key="5">
    <source>
        <dbReference type="ARBA" id="ARBA00022692"/>
    </source>
</evidence>
<evidence type="ECO:0000256" key="3">
    <source>
        <dbReference type="ARBA" id="ARBA00022448"/>
    </source>
</evidence>
<keyword evidence="6 9" id="KW-1133">Transmembrane helix</keyword>
<dbReference type="EMBL" id="JBFWIC010000028">
    <property type="protein sequence ID" value="MEZ0476187.1"/>
    <property type="molecule type" value="Genomic_DNA"/>
</dbReference>
<sequence length="262" mass="29819">MASFLTHLRDSMRYPEFWAYSSWLDIATKYRRTRLGLAWIFMPVAVFVGAIGSIYSRIMGHDPEYYIAYLATGYVVWRFMVQCTNEAASILRGHKSFIMDGRTRLTDFVLRSLSKAFFYFACSVLIVLAALLWSPQMHGTNLLTLLITFPLVILNMIWWSTCIALIGARHPDAGEAANTMLRFGMLLTPILWVGDRFPPGTFGWWAVHGNPAYHLITVVRAPILGESVETISLTYVAAMTLAGWVLAAVLYRRYSRFVPLWI</sequence>
<gene>
    <name evidence="11" type="ORF">AB6713_16430</name>
</gene>
<organism evidence="11 12">
    <name type="scientific">Luteimonas salinilitoris</name>
    <dbReference type="NCBI Taxonomy" id="3237697"/>
    <lineage>
        <taxon>Bacteria</taxon>
        <taxon>Pseudomonadati</taxon>
        <taxon>Pseudomonadota</taxon>
        <taxon>Gammaproteobacteria</taxon>
        <taxon>Lysobacterales</taxon>
        <taxon>Lysobacteraceae</taxon>
        <taxon>Luteimonas</taxon>
    </lineage>
</organism>
<feature type="domain" description="ABC-2 type transporter transmembrane" evidence="10">
    <location>
        <begin position="25"/>
        <end position="221"/>
    </location>
</feature>
<protein>
    <submittedName>
        <fullName evidence="11">ABC transporter permease</fullName>
    </submittedName>
</protein>
<feature type="transmembrane region" description="Helical" evidence="9">
    <location>
        <begin position="232"/>
        <end position="251"/>
    </location>
</feature>
<comment type="subcellular location">
    <subcellularLocation>
        <location evidence="1">Cell membrane</location>
        <topology evidence="1">Multi-pass membrane protein</topology>
    </subcellularLocation>
</comment>
<proteinExistence type="inferred from homology"/>
<evidence type="ECO:0000259" key="10">
    <source>
        <dbReference type="Pfam" id="PF01061"/>
    </source>
</evidence>
<evidence type="ECO:0000313" key="11">
    <source>
        <dbReference type="EMBL" id="MEZ0476187.1"/>
    </source>
</evidence>
<dbReference type="Proteomes" id="UP001566331">
    <property type="component" value="Unassembled WGS sequence"/>
</dbReference>
<accession>A0ABV4HTU0</accession>
<evidence type="ECO:0000256" key="1">
    <source>
        <dbReference type="ARBA" id="ARBA00004651"/>
    </source>
</evidence>
<evidence type="ECO:0000313" key="12">
    <source>
        <dbReference type="Proteomes" id="UP001566331"/>
    </source>
</evidence>
<dbReference type="PANTHER" id="PTHR30413:SF10">
    <property type="entry name" value="CAPSULE POLYSACCHARIDE EXPORT INNER-MEMBRANE PROTEIN CTRC"/>
    <property type="match status" value="1"/>
</dbReference>
<reference evidence="11 12" key="1">
    <citation type="submission" date="2024-07" db="EMBL/GenBank/DDBJ databases">
        <title>Luteimonas salilacus sp. nov., isolated from the shore soil of Salt Lake in Tibet of China.</title>
        <authorList>
            <person name="Zhang X."/>
            <person name="Li A."/>
        </authorList>
    </citation>
    <scope>NUCLEOTIDE SEQUENCE [LARGE SCALE GENOMIC DNA]</scope>
    <source>
        <strain evidence="11 12">B3-2-R+30</strain>
    </source>
</reference>
<evidence type="ECO:0000256" key="9">
    <source>
        <dbReference type="SAM" id="Phobius"/>
    </source>
</evidence>
<keyword evidence="7" id="KW-0762">Sugar transport</keyword>
<evidence type="ECO:0000256" key="8">
    <source>
        <dbReference type="ARBA" id="ARBA00023136"/>
    </source>
</evidence>
<keyword evidence="5 9" id="KW-0812">Transmembrane</keyword>
<evidence type="ECO:0000256" key="7">
    <source>
        <dbReference type="ARBA" id="ARBA00023047"/>
    </source>
</evidence>
<keyword evidence="4" id="KW-1003">Cell membrane</keyword>
<keyword evidence="7" id="KW-0625">Polysaccharide transport</keyword>
<keyword evidence="8 9" id="KW-0472">Membrane</keyword>
<feature type="transmembrane region" description="Helical" evidence="9">
    <location>
        <begin position="67"/>
        <end position="91"/>
    </location>
</feature>
<evidence type="ECO:0000256" key="4">
    <source>
        <dbReference type="ARBA" id="ARBA00022475"/>
    </source>
</evidence>
<evidence type="ECO:0000256" key="6">
    <source>
        <dbReference type="ARBA" id="ARBA00022989"/>
    </source>
</evidence>